<comment type="caution">
    <text evidence="12">The sequence shown here is derived from an EMBL/GenBank/DDBJ whole genome shotgun (WGS) entry which is preliminary data.</text>
</comment>
<dbReference type="InterPro" id="IPR039859">
    <property type="entry name" value="PFA4/ZDH16/20/ERF2-like"/>
</dbReference>
<dbReference type="InterPro" id="IPR001594">
    <property type="entry name" value="Palmitoyltrfase_DHHC"/>
</dbReference>
<name>A0A4T0FXB9_9BASI</name>
<feature type="domain" description="Palmitoyltransferase DHHC" evidence="11">
    <location>
        <begin position="107"/>
        <end position="176"/>
    </location>
</feature>
<protein>
    <recommendedName>
        <fullName evidence="10">Palmitoyltransferase</fullName>
        <ecNumber evidence="10">2.3.1.225</ecNumber>
    </recommendedName>
</protein>
<dbReference type="Pfam" id="PF01529">
    <property type="entry name" value="DHHC"/>
    <property type="match status" value="1"/>
</dbReference>
<dbReference type="EMBL" id="SPNW01000002">
    <property type="protein sequence ID" value="TIA93388.1"/>
    <property type="molecule type" value="Genomic_DNA"/>
</dbReference>
<evidence type="ECO:0000256" key="3">
    <source>
        <dbReference type="ARBA" id="ARBA00022692"/>
    </source>
</evidence>
<evidence type="ECO:0000256" key="7">
    <source>
        <dbReference type="ARBA" id="ARBA00023288"/>
    </source>
</evidence>
<organism evidence="12 13">
    <name type="scientific">Wallemia hederae</name>
    <dbReference type="NCBI Taxonomy" id="1540922"/>
    <lineage>
        <taxon>Eukaryota</taxon>
        <taxon>Fungi</taxon>
        <taxon>Dikarya</taxon>
        <taxon>Basidiomycota</taxon>
        <taxon>Wallemiomycotina</taxon>
        <taxon>Wallemiomycetes</taxon>
        <taxon>Wallemiales</taxon>
        <taxon>Wallemiaceae</taxon>
        <taxon>Wallemia</taxon>
    </lineage>
</organism>
<keyword evidence="7" id="KW-0449">Lipoprotein</keyword>
<evidence type="ECO:0000256" key="1">
    <source>
        <dbReference type="ARBA" id="ARBA00004141"/>
    </source>
</evidence>
<reference evidence="12 13" key="1">
    <citation type="submission" date="2019-03" db="EMBL/GenBank/DDBJ databases">
        <title>Sequencing 23 genomes of Wallemia ichthyophaga.</title>
        <authorList>
            <person name="Gostincar C."/>
        </authorList>
    </citation>
    <scope>NUCLEOTIDE SEQUENCE [LARGE SCALE GENOMIC DNA]</scope>
    <source>
        <strain evidence="12 13">EXF-5753</strain>
    </source>
</reference>
<feature type="transmembrane region" description="Helical" evidence="10">
    <location>
        <begin position="46"/>
        <end position="64"/>
    </location>
</feature>
<evidence type="ECO:0000256" key="6">
    <source>
        <dbReference type="ARBA" id="ARBA00023139"/>
    </source>
</evidence>
<sequence>MALLRGLVTPSKIIGKCSVLLMTVLAVKGYCICILEIAPTLIRYRWSYACIFHALFIPTIFNYYRVAFMSSTHSSTSDDEVIFNDEWVPCTRDGSQRRCHRDACTGRVKQPRSRHCGECKRDRHAFDHHCPWFDACIAHDTIPSFILTCILMPAVSTFGALPILPSLYSGFHHARHFSKVDEWISANFWNTRLAYPPGPLGARAIRYALGYWRLSNVEGIRPSVYHVRWDVTFSALSAFLVSIVASALLYTVASGVLTARSSVDLERCKSYTKVTRKLDKDPSNTHLIATAAALEPVEHFRSTRTNSIIKTDITVWHLGWYRNCRRLLFNEYQHTLNEEYTRKRE</sequence>
<dbReference type="GO" id="GO:0019706">
    <property type="term" value="F:protein-cysteine S-palmitoyltransferase activity"/>
    <property type="evidence" value="ECO:0007669"/>
    <property type="project" value="UniProtKB-EC"/>
</dbReference>
<dbReference type="AlphaFoldDB" id="A0A4T0FXB9"/>
<dbReference type="Proteomes" id="UP000310189">
    <property type="component" value="Unassembled WGS sequence"/>
</dbReference>
<dbReference type="PANTHER" id="PTHR12246">
    <property type="entry name" value="PALMITOYLTRANSFERASE ZDHHC16"/>
    <property type="match status" value="1"/>
</dbReference>
<dbReference type="GO" id="GO:0016020">
    <property type="term" value="C:membrane"/>
    <property type="evidence" value="ECO:0007669"/>
    <property type="project" value="UniProtKB-SubCell"/>
</dbReference>
<evidence type="ECO:0000256" key="8">
    <source>
        <dbReference type="ARBA" id="ARBA00023315"/>
    </source>
</evidence>
<comment type="similarity">
    <text evidence="10">Belongs to the DHHC palmitoyltransferase family.</text>
</comment>
<dbReference type="OrthoDB" id="302728at2759"/>
<feature type="transmembrane region" description="Helical" evidence="10">
    <location>
        <begin position="20"/>
        <end position="40"/>
    </location>
</feature>
<keyword evidence="8 10" id="KW-0012">Acyltransferase</keyword>
<evidence type="ECO:0000256" key="10">
    <source>
        <dbReference type="RuleBase" id="RU079119"/>
    </source>
</evidence>
<evidence type="ECO:0000313" key="13">
    <source>
        <dbReference type="Proteomes" id="UP000310189"/>
    </source>
</evidence>
<proteinExistence type="inferred from homology"/>
<feature type="transmembrane region" description="Helical" evidence="10">
    <location>
        <begin position="145"/>
        <end position="168"/>
    </location>
</feature>
<evidence type="ECO:0000256" key="5">
    <source>
        <dbReference type="ARBA" id="ARBA00023136"/>
    </source>
</evidence>
<keyword evidence="13" id="KW-1185">Reference proteome</keyword>
<comment type="catalytic activity">
    <reaction evidence="9 10">
        <text>L-cysteinyl-[protein] + hexadecanoyl-CoA = S-hexadecanoyl-L-cysteinyl-[protein] + CoA</text>
        <dbReference type="Rhea" id="RHEA:36683"/>
        <dbReference type="Rhea" id="RHEA-COMP:10131"/>
        <dbReference type="Rhea" id="RHEA-COMP:11032"/>
        <dbReference type="ChEBI" id="CHEBI:29950"/>
        <dbReference type="ChEBI" id="CHEBI:57287"/>
        <dbReference type="ChEBI" id="CHEBI:57379"/>
        <dbReference type="ChEBI" id="CHEBI:74151"/>
        <dbReference type="EC" id="2.3.1.225"/>
    </reaction>
</comment>
<keyword evidence="5 10" id="KW-0472">Membrane</keyword>
<accession>A0A4T0FXB9</accession>
<evidence type="ECO:0000259" key="11">
    <source>
        <dbReference type="Pfam" id="PF01529"/>
    </source>
</evidence>
<keyword evidence="3 10" id="KW-0812">Transmembrane</keyword>
<dbReference type="EC" id="2.3.1.225" evidence="10"/>
<dbReference type="PROSITE" id="PS50216">
    <property type="entry name" value="DHHC"/>
    <property type="match status" value="1"/>
</dbReference>
<evidence type="ECO:0000256" key="4">
    <source>
        <dbReference type="ARBA" id="ARBA00022989"/>
    </source>
</evidence>
<keyword evidence="6" id="KW-0564">Palmitate</keyword>
<keyword evidence="4 10" id="KW-1133">Transmembrane helix</keyword>
<comment type="subcellular location">
    <subcellularLocation>
        <location evidence="1">Membrane</location>
        <topology evidence="1">Multi-pass membrane protein</topology>
    </subcellularLocation>
</comment>
<evidence type="ECO:0000313" key="12">
    <source>
        <dbReference type="EMBL" id="TIA93388.1"/>
    </source>
</evidence>
<comment type="domain">
    <text evidence="10">The DHHC domain is required for palmitoyltransferase activity.</text>
</comment>
<feature type="transmembrane region" description="Helical" evidence="10">
    <location>
        <begin position="231"/>
        <end position="252"/>
    </location>
</feature>
<evidence type="ECO:0000256" key="9">
    <source>
        <dbReference type="ARBA" id="ARBA00048048"/>
    </source>
</evidence>
<keyword evidence="2 10" id="KW-0808">Transferase</keyword>
<evidence type="ECO:0000256" key="2">
    <source>
        <dbReference type="ARBA" id="ARBA00022679"/>
    </source>
</evidence>
<gene>
    <name evidence="12" type="ORF">E3P99_00167</name>
</gene>